<keyword evidence="1" id="KW-0614">Plasmid</keyword>
<evidence type="ECO:0000313" key="1">
    <source>
        <dbReference type="EMBL" id="QWK92867.1"/>
    </source>
</evidence>
<organism evidence="1 2">
    <name type="scientific">Gemmobacter fulvus</name>
    <dbReference type="NCBI Taxonomy" id="2840474"/>
    <lineage>
        <taxon>Bacteria</taxon>
        <taxon>Pseudomonadati</taxon>
        <taxon>Pseudomonadota</taxon>
        <taxon>Alphaproteobacteria</taxon>
        <taxon>Rhodobacterales</taxon>
        <taxon>Paracoccaceae</taxon>
        <taxon>Gemmobacter</taxon>
    </lineage>
</organism>
<name>A0A975PBE2_9RHOB</name>
<gene>
    <name evidence="1" type="ORF">KM031_19940</name>
</gene>
<dbReference type="EMBL" id="CP076364">
    <property type="protein sequence ID" value="QWK92867.1"/>
    <property type="molecule type" value="Genomic_DNA"/>
</dbReference>
<dbReference type="KEGG" id="gfu:KM031_19940"/>
<keyword evidence="2" id="KW-1185">Reference proteome</keyword>
<protein>
    <submittedName>
        <fullName evidence="1">Uncharacterized protein</fullName>
    </submittedName>
</protein>
<proteinExistence type="predicted"/>
<accession>A0A975PBE2</accession>
<evidence type="ECO:0000313" key="2">
    <source>
        <dbReference type="Proteomes" id="UP000679352"/>
    </source>
</evidence>
<dbReference type="AlphaFoldDB" id="A0A975PBE2"/>
<reference evidence="1" key="1">
    <citation type="submission" date="2021-06" db="EMBL/GenBank/DDBJ databases">
        <authorList>
            <person name="Lee C.-S."/>
            <person name="Jin L."/>
        </authorList>
    </citation>
    <scope>NUCLEOTIDE SEQUENCE</scope>
    <source>
        <strain evidence="1">Con5</strain>
        <plasmid evidence="1">p3</plasmid>
    </source>
</reference>
<dbReference type="RefSeq" id="WP_215507117.1">
    <property type="nucleotide sequence ID" value="NZ_CP076364.1"/>
</dbReference>
<sequence>MKTTNPDLAEKINSAALSDARATVMEILVGKLTTMPERAAILLPESFEVQSYKVTQHQIDALDDRYFNAEEKNDAEEAAALFMAARLLAAVMLWQTATNHFGLCEAAYEADFAADQNR</sequence>
<dbReference type="Proteomes" id="UP000679352">
    <property type="component" value="Plasmid p3"/>
</dbReference>
<geneLocation type="plasmid" evidence="1 2">
    <name>p3</name>
</geneLocation>